<feature type="transmembrane region" description="Helical" evidence="1">
    <location>
        <begin position="152"/>
        <end position="169"/>
    </location>
</feature>
<evidence type="ECO:0000313" key="3">
    <source>
        <dbReference type="Proteomes" id="UP000229383"/>
    </source>
</evidence>
<feature type="transmembrane region" description="Helical" evidence="1">
    <location>
        <begin position="54"/>
        <end position="76"/>
    </location>
</feature>
<protein>
    <submittedName>
        <fullName evidence="2">Uncharacterized protein</fullName>
    </submittedName>
</protein>
<gene>
    <name evidence="2" type="ORF">COU46_03645</name>
</gene>
<name>A0A2H0TEQ2_9BACT</name>
<proteinExistence type="predicted"/>
<evidence type="ECO:0000256" key="1">
    <source>
        <dbReference type="SAM" id="Phobius"/>
    </source>
</evidence>
<sequence>MPGSFLQKEAPSMAWWTHIVLRNTANLKLFKEEASLVDAYGALKEYLKERLVDILYVLFSIFTYFYLAITIATFFFNESVPPSFPFLVETLADPYLGALGVYLVIKEVERRRLKTIRLRREFFVSIWVAFLITASILSYFEEGTFFNEIYKIVVTNAFAAIIIRVGMFIR</sequence>
<evidence type="ECO:0000313" key="2">
    <source>
        <dbReference type="EMBL" id="PIR70027.1"/>
    </source>
</evidence>
<dbReference type="Proteomes" id="UP000229383">
    <property type="component" value="Unassembled WGS sequence"/>
</dbReference>
<feature type="transmembrane region" description="Helical" evidence="1">
    <location>
        <begin position="82"/>
        <end position="102"/>
    </location>
</feature>
<reference evidence="3" key="1">
    <citation type="submission" date="2017-09" db="EMBL/GenBank/DDBJ databases">
        <title>Depth-based differentiation of microbial function through sediment-hosted aquifers and enrichment of novel symbionts in the deep terrestrial subsurface.</title>
        <authorList>
            <person name="Probst A.J."/>
            <person name="Ladd B."/>
            <person name="Jarett J.K."/>
            <person name="Geller-Mcgrath D.E."/>
            <person name="Sieber C.M.K."/>
            <person name="Emerson J.B."/>
            <person name="Anantharaman K."/>
            <person name="Thomas B.C."/>
            <person name="Malmstrom R."/>
            <person name="Stieglmeier M."/>
            <person name="Klingl A."/>
            <person name="Woyke T."/>
            <person name="Ryan C.M."/>
            <person name="Banfield J.F."/>
        </authorList>
    </citation>
    <scope>NUCLEOTIDE SEQUENCE [LARGE SCALE GENOMIC DNA]</scope>
</reference>
<keyword evidence="1" id="KW-0812">Transmembrane</keyword>
<dbReference type="AlphaFoldDB" id="A0A2H0TEQ2"/>
<keyword evidence="1" id="KW-1133">Transmembrane helix</keyword>
<dbReference type="EMBL" id="PFCN01000041">
    <property type="protein sequence ID" value="PIR70027.1"/>
    <property type="molecule type" value="Genomic_DNA"/>
</dbReference>
<comment type="caution">
    <text evidence="2">The sequence shown here is derived from an EMBL/GenBank/DDBJ whole genome shotgun (WGS) entry which is preliminary data.</text>
</comment>
<keyword evidence="1" id="KW-0472">Membrane</keyword>
<organism evidence="2 3">
    <name type="scientific">Candidatus Niyogibacteria bacterium CG10_big_fil_rev_8_21_14_0_10_42_19</name>
    <dbReference type="NCBI Taxonomy" id="1974725"/>
    <lineage>
        <taxon>Bacteria</taxon>
        <taxon>Candidatus Niyogiibacteriota</taxon>
    </lineage>
</organism>
<accession>A0A2H0TEQ2</accession>
<feature type="transmembrane region" description="Helical" evidence="1">
    <location>
        <begin position="122"/>
        <end position="140"/>
    </location>
</feature>